<evidence type="ECO:0000313" key="12">
    <source>
        <dbReference type="EMBL" id="NIA71839.1"/>
    </source>
</evidence>
<sequence length="210" mass="22872">MIGRRVVRTASEGSVPAAEMLKLPRTVAFVGLMGAGKSCIGRLLAAALALPFVDADKEIESAAGCSIEDIFTAHGEEAFRAGERRVIARLLDQPSVILATGGGAFMDPDTRALIHERAISVWLRADVELLLRRTSRRNNRPLLKRGDPRKILRDLIEERYPVYAEADIVVDSVDGPPEMTLARVTQSLRSYLENPEAAGRRRAKAGSAAE</sequence>
<evidence type="ECO:0000256" key="7">
    <source>
        <dbReference type="ARBA" id="ARBA00022777"/>
    </source>
</evidence>
<evidence type="ECO:0000256" key="8">
    <source>
        <dbReference type="ARBA" id="ARBA00022840"/>
    </source>
</evidence>
<dbReference type="Pfam" id="PF01202">
    <property type="entry name" value="SKI"/>
    <property type="match status" value="1"/>
</dbReference>
<keyword evidence="11" id="KW-0963">Cytoplasm</keyword>
<dbReference type="GO" id="GO:0005829">
    <property type="term" value="C:cytosol"/>
    <property type="evidence" value="ECO:0007669"/>
    <property type="project" value="TreeGrafter"/>
</dbReference>
<keyword evidence="11" id="KW-0479">Metal-binding</keyword>
<evidence type="ECO:0000256" key="3">
    <source>
        <dbReference type="ARBA" id="ARBA00012154"/>
    </source>
</evidence>
<dbReference type="GO" id="GO:0000287">
    <property type="term" value="F:magnesium ion binding"/>
    <property type="evidence" value="ECO:0007669"/>
    <property type="project" value="UniProtKB-UniRule"/>
</dbReference>
<dbReference type="InterPro" id="IPR031322">
    <property type="entry name" value="Shikimate/glucono_kinase"/>
</dbReference>
<dbReference type="HAMAP" id="MF_00109">
    <property type="entry name" value="Shikimate_kinase"/>
    <property type="match status" value="1"/>
</dbReference>
<name>A0A967F2J2_9PROT</name>
<comment type="caution">
    <text evidence="11">Lacks conserved residue(s) required for the propagation of feature annotation.</text>
</comment>
<dbReference type="NCBIfam" id="NF010552">
    <property type="entry name" value="PRK13946.1"/>
    <property type="match status" value="1"/>
</dbReference>
<keyword evidence="11" id="KW-0460">Magnesium</keyword>
<dbReference type="PANTHER" id="PTHR21087:SF16">
    <property type="entry name" value="SHIKIMATE KINASE 1, CHLOROPLASTIC"/>
    <property type="match status" value="1"/>
</dbReference>
<keyword evidence="9 11" id="KW-0057">Aromatic amino acid biosynthesis</keyword>
<dbReference type="Gene3D" id="3.40.50.300">
    <property type="entry name" value="P-loop containing nucleotide triphosphate hydrolases"/>
    <property type="match status" value="1"/>
</dbReference>
<evidence type="ECO:0000256" key="5">
    <source>
        <dbReference type="ARBA" id="ARBA00022679"/>
    </source>
</evidence>
<dbReference type="PROSITE" id="PS01128">
    <property type="entry name" value="SHIKIMATE_KINASE"/>
    <property type="match status" value="1"/>
</dbReference>
<evidence type="ECO:0000256" key="9">
    <source>
        <dbReference type="ARBA" id="ARBA00023141"/>
    </source>
</evidence>
<feature type="binding site" evidence="11">
    <location>
        <position position="80"/>
    </location>
    <ligand>
        <name>substrate</name>
    </ligand>
</feature>
<keyword evidence="8 11" id="KW-0067">ATP-binding</keyword>
<dbReference type="CDD" id="cd00464">
    <property type="entry name" value="SK"/>
    <property type="match status" value="1"/>
</dbReference>
<dbReference type="InterPro" id="IPR000623">
    <property type="entry name" value="Shikimate_kinase/TSH1"/>
</dbReference>
<feature type="binding site" evidence="11">
    <location>
        <position position="38"/>
    </location>
    <ligand>
        <name>Mg(2+)</name>
        <dbReference type="ChEBI" id="CHEBI:18420"/>
    </ligand>
</feature>
<reference evidence="12" key="1">
    <citation type="submission" date="2020-03" db="EMBL/GenBank/DDBJ databases">
        <title>Genome of Pelagibius litoralis DSM 21314T.</title>
        <authorList>
            <person name="Wang G."/>
        </authorList>
    </citation>
    <scope>NUCLEOTIDE SEQUENCE</scope>
    <source>
        <strain evidence="12">DSM 21314</strain>
    </source>
</reference>
<feature type="binding site" evidence="11">
    <location>
        <position position="140"/>
    </location>
    <ligand>
        <name>ATP</name>
        <dbReference type="ChEBI" id="CHEBI:30616"/>
    </ligand>
</feature>
<keyword evidence="13" id="KW-1185">Reference proteome</keyword>
<comment type="subcellular location">
    <subcellularLocation>
        <location evidence="11">Cytoplasm</location>
    </subcellularLocation>
</comment>
<dbReference type="EMBL" id="JAAQPH010000027">
    <property type="protein sequence ID" value="NIA71839.1"/>
    <property type="molecule type" value="Genomic_DNA"/>
</dbReference>
<keyword evidence="5 11" id="KW-0808">Transferase</keyword>
<evidence type="ECO:0000313" key="13">
    <source>
        <dbReference type="Proteomes" id="UP000761264"/>
    </source>
</evidence>
<evidence type="ECO:0000256" key="1">
    <source>
        <dbReference type="ARBA" id="ARBA00004842"/>
    </source>
</evidence>
<dbReference type="Proteomes" id="UP000761264">
    <property type="component" value="Unassembled WGS sequence"/>
</dbReference>
<dbReference type="AlphaFoldDB" id="A0A967F2J2"/>
<comment type="function">
    <text evidence="11">Catalyzes the specific phosphorylation of the 3-hydroxyl group of shikimic acid using ATP as a cosubstrate.</text>
</comment>
<comment type="cofactor">
    <cofactor evidence="11">
        <name>Mg(2+)</name>
        <dbReference type="ChEBI" id="CHEBI:18420"/>
    </cofactor>
    <text evidence="11">Binds 1 Mg(2+) ion per subunit.</text>
</comment>
<organism evidence="12 13">
    <name type="scientific">Pelagibius litoralis</name>
    <dbReference type="NCBI Taxonomy" id="374515"/>
    <lineage>
        <taxon>Bacteria</taxon>
        <taxon>Pseudomonadati</taxon>
        <taxon>Pseudomonadota</taxon>
        <taxon>Alphaproteobacteria</taxon>
        <taxon>Rhodospirillales</taxon>
        <taxon>Rhodovibrionaceae</taxon>
        <taxon>Pelagibius</taxon>
    </lineage>
</organism>
<evidence type="ECO:0000256" key="10">
    <source>
        <dbReference type="ARBA" id="ARBA00048567"/>
    </source>
</evidence>
<dbReference type="PRINTS" id="PR01100">
    <property type="entry name" value="SHIKIMTKNASE"/>
</dbReference>
<proteinExistence type="inferred from homology"/>
<comment type="subunit">
    <text evidence="11">Monomer.</text>
</comment>
<evidence type="ECO:0000256" key="4">
    <source>
        <dbReference type="ARBA" id="ARBA00022605"/>
    </source>
</evidence>
<feature type="binding site" evidence="11">
    <location>
        <position position="56"/>
    </location>
    <ligand>
        <name>substrate</name>
    </ligand>
</feature>
<evidence type="ECO:0000256" key="6">
    <source>
        <dbReference type="ARBA" id="ARBA00022741"/>
    </source>
</evidence>
<comment type="pathway">
    <text evidence="1 11">Metabolic intermediate biosynthesis; chorismate biosynthesis; chorismate from D-erythrose 4-phosphate and phosphoenolpyruvate: step 5/7.</text>
</comment>
<dbReference type="GO" id="GO:0009073">
    <property type="term" value="P:aromatic amino acid family biosynthetic process"/>
    <property type="evidence" value="ECO:0007669"/>
    <property type="project" value="UniProtKB-KW"/>
</dbReference>
<evidence type="ECO:0000256" key="11">
    <source>
        <dbReference type="HAMAP-Rule" id="MF_00109"/>
    </source>
</evidence>
<keyword evidence="4 11" id="KW-0028">Amino-acid biosynthesis</keyword>
<dbReference type="InterPro" id="IPR027417">
    <property type="entry name" value="P-loop_NTPase"/>
</dbReference>
<dbReference type="GO" id="GO:0009423">
    <property type="term" value="P:chorismate biosynthetic process"/>
    <property type="evidence" value="ECO:0007669"/>
    <property type="project" value="UniProtKB-UniRule"/>
</dbReference>
<comment type="catalytic activity">
    <reaction evidence="10 11">
        <text>shikimate + ATP = 3-phosphoshikimate + ADP + H(+)</text>
        <dbReference type="Rhea" id="RHEA:13121"/>
        <dbReference type="ChEBI" id="CHEBI:15378"/>
        <dbReference type="ChEBI" id="CHEBI:30616"/>
        <dbReference type="ChEBI" id="CHEBI:36208"/>
        <dbReference type="ChEBI" id="CHEBI:145989"/>
        <dbReference type="ChEBI" id="CHEBI:456216"/>
        <dbReference type="EC" id="2.7.1.71"/>
    </reaction>
</comment>
<accession>A0A967F2J2</accession>
<gene>
    <name evidence="11" type="primary">aroK</name>
    <name evidence="12" type="ORF">HBA54_24895</name>
</gene>
<dbReference type="SUPFAM" id="SSF52540">
    <property type="entry name" value="P-loop containing nucleoside triphosphate hydrolases"/>
    <property type="match status" value="1"/>
</dbReference>
<dbReference type="GO" id="GO:0005524">
    <property type="term" value="F:ATP binding"/>
    <property type="evidence" value="ECO:0007669"/>
    <property type="project" value="UniProtKB-UniRule"/>
</dbReference>
<dbReference type="GO" id="GO:0004765">
    <property type="term" value="F:shikimate kinase activity"/>
    <property type="evidence" value="ECO:0007669"/>
    <property type="project" value="UniProtKB-UniRule"/>
</dbReference>
<dbReference type="EC" id="2.7.1.71" evidence="3 11"/>
<dbReference type="GO" id="GO:0008652">
    <property type="term" value="P:amino acid biosynthetic process"/>
    <property type="evidence" value="ECO:0007669"/>
    <property type="project" value="UniProtKB-KW"/>
</dbReference>
<keyword evidence="7 11" id="KW-0418">Kinase</keyword>
<protein>
    <recommendedName>
        <fullName evidence="3 11">Shikimate kinase</fullName>
        <shortName evidence="11">SK</shortName>
        <ecNumber evidence="3 11">2.7.1.71</ecNumber>
    </recommendedName>
</protein>
<comment type="similarity">
    <text evidence="2 11">Belongs to the shikimate kinase family.</text>
</comment>
<evidence type="ECO:0000256" key="2">
    <source>
        <dbReference type="ARBA" id="ARBA00006997"/>
    </source>
</evidence>
<feature type="binding site" evidence="11">
    <location>
        <begin position="34"/>
        <end position="39"/>
    </location>
    <ligand>
        <name>ATP</name>
        <dbReference type="ChEBI" id="CHEBI:30616"/>
    </ligand>
</feature>
<keyword evidence="6 11" id="KW-0547">Nucleotide-binding</keyword>
<feature type="binding site" evidence="11">
    <location>
        <position position="102"/>
    </location>
    <ligand>
        <name>substrate</name>
    </ligand>
</feature>
<feature type="binding site" evidence="11">
    <location>
        <position position="159"/>
    </location>
    <ligand>
        <name>substrate</name>
    </ligand>
</feature>
<comment type="caution">
    <text evidence="12">The sequence shown here is derived from an EMBL/GenBank/DDBJ whole genome shotgun (WGS) entry which is preliminary data.</text>
</comment>
<dbReference type="PANTHER" id="PTHR21087">
    <property type="entry name" value="SHIKIMATE KINASE"/>
    <property type="match status" value="1"/>
</dbReference>
<dbReference type="InterPro" id="IPR023000">
    <property type="entry name" value="Shikimate_kinase_CS"/>
</dbReference>